<keyword evidence="3" id="KW-1185">Reference proteome</keyword>
<proteinExistence type="predicted"/>
<evidence type="ECO:0000256" key="1">
    <source>
        <dbReference type="SAM" id="MobiDB-lite"/>
    </source>
</evidence>
<reference evidence="2 3" key="1">
    <citation type="submission" date="2014-04" db="EMBL/GenBank/DDBJ databases">
        <authorList>
            <consortium name="International Citrus Genome Consortium"/>
            <person name="Gmitter F."/>
            <person name="Chen C."/>
            <person name="Farmerie W."/>
            <person name="Harkins T."/>
            <person name="Desany B."/>
            <person name="Mohiuddin M."/>
            <person name="Kodira C."/>
            <person name="Borodovsky M."/>
            <person name="Lomsadze A."/>
            <person name="Burns P."/>
            <person name="Jenkins J."/>
            <person name="Prochnik S."/>
            <person name="Shu S."/>
            <person name="Chapman J."/>
            <person name="Pitluck S."/>
            <person name="Schmutz J."/>
            <person name="Rokhsar D."/>
        </authorList>
    </citation>
    <scope>NUCLEOTIDE SEQUENCE</scope>
</reference>
<feature type="compositionally biased region" description="Polar residues" evidence="1">
    <location>
        <begin position="33"/>
        <end position="47"/>
    </location>
</feature>
<name>A0A067D3N9_CITSI</name>
<evidence type="ECO:0000313" key="3">
    <source>
        <dbReference type="Proteomes" id="UP000027120"/>
    </source>
</evidence>
<accession>A0A067D3N9</accession>
<protein>
    <submittedName>
        <fullName evidence="2">Uncharacterized protein</fullName>
    </submittedName>
</protein>
<organism evidence="2 3">
    <name type="scientific">Citrus sinensis</name>
    <name type="common">Sweet orange</name>
    <name type="synonym">Citrus aurantium var. sinensis</name>
    <dbReference type="NCBI Taxonomy" id="2711"/>
    <lineage>
        <taxon>Eukaryota</taxon>
        <taxon>Viridiplantae</taxon>
        <taxon>Streptophyta</taxon>
        <taxon>Embryophyta</taxon>
        <taxon>Tracheophyta</taxon>
        <taxon>Spermatophyta</taxon>
        <taxon>Magnoliopsida</taxon>
        <taxon>eudicotyledons</taxon>
        <taxon>Gunneridae</taxon>
        <taxon>Pentapetalae</taxon>
        <taxon>rosids</taxon>
        <taxon>malvids</taxon>
        <taxon>Sapindales</taxon>
        <taxon>Rutaceae</taxon>
        <taxon>Aurantioideae</taxon>
        <taxon>Citrus</taxon>
    </lineage>
</organism>
<gene>
    <name evidence="2" type="ORF">CISIN_1g042450mg</name>
</gene>
<feature type="region of interest" description="Disordered" evidence="1">
    <location>
        <begin position="17"/>
        <end position="49"/>
    </location>
</feature>
<dbReference type="Proteomes" id="UP000027120">
    <property type="component" value="Unassembled WGS sequence"/>
</dbReference>
<dbReference type="AlphaFoldDB" id="A0A067D3N9"/>
<dbReference type="EMBL" id="KK795832">
    <property type="protein sequence ID" value="KDO36105.1"/>
    <property type="molecule type" value="Genomic_DNA"/>
</dbReference>
<evidence type="ECO:0000313" key="2">
    <source>
        <dbReference type="EMBL" id="KDO36105.1"/>
    </source>
</evidence>
<sequence>MLPFVAKLAKLPQVVTNRHEYRTQPQEGKGTAQPKSQRITVPNTKKGQSFPILMTNESTTTWIDSLNNKRKPVFQVESIYDIMKEYYYSTHHGYHNDPSVPQFTPPPA</sequence>